<feature type="compositionally biased region" description="Basic and acidic residues" evidence="1">
    <location>
        <begin position="153"/>
        <end position="162"/>
    </location>
</feature>
<dbReference type="AlphaFoldDB" id="A0AA88NS02"/>
<feature type="compositionally biased region" description="Basic and acidic residues" evidence="1">
    <location>
        <begin position="452"/>
        <end position="478"/>
    </location>
</feature>
<feature type="compositionally biased region" description="Polar residues" evidence="1">
    <location>
        <begin position="164"/>
        <end position="173"/>
    </location>
</feature>
<evidence type="ECO:0000313" key="2">
    <source>
        <dbReference type="EMBL" id="KAK2863415.1"/>
    </source>
</evidence>
<feature type="compositionally biased region" description="Polar residues" evidence="1">
    <location>
        <begin position="494"/>
        <end position="508"/>
    </location>
</feature>
<name>A0AA88NS02_CHASR</name>
<feature type="region of interest" description="Disordered" evidence="1">
    <location>
        <begin position="140"/>
        <end position="201"/>
    </location>
</feature>
<gene>
    <name evidence="2" type="ORF">Q5P01_002948</name>
</gene>
<accession>A0AA88NS02</accession>
<evidence type="ECO:0000256" key="1">
    <source>
        <dbReference type="SAM" id="MobiDB-lite"/>
    </source>
</evidence>
<feature type="compositionally biased region" description="Basic and acidic residues" evidence="1">
    <location>
        <begin position="188"/>
        <end position="198"/>
    </location>
</feature>
<dbReference type="EMBL" id="JAUPFM010000001">
    <property type="protein sequence ID" value="KAK2863415.1"/>
    <property type="molecule type" value="Genomic_DNA"/>
</dbReference>
<comment type="caution">
    <text evidence="2">The sequence shown here is derived from an EMBL/GenBank/DDBJ whole genome shotgun (WGS) entry which is preliminary data.</text>
</comment>
<feature type="region of interest" description="Disordered" evidence="1">
    <location>
        <begin position="325"/>
        <end position="347"/>
    </location>
</feature>
<evidence type="ECO:0000313" key="3">
    <source>
        <dbReference type="Proteomes" id="UP001187415"/>
    </source>
</evidence>
<feature type="region of interest" description="Disordered" evidence="1">
    <location>
        <begin position="441"/>
        <end position="508"/>
    </location>
</feature>
<proteinExistence type="predicted"/>
<sequence>MDMWGGMCVCEDSKLSKAEILRGLITDKLTTAAREIFAVVERTVTGYEDEVSGLKQEVDRQRRQLEAVLQPQVSLCRIDHDELSPVCGVENGDSGGAEDTADTYSLEDYEHEGDEGKEEPAQISGLGREILQEVNNHTPYSIAEGAGSGNECRTPDSSREVLTDSPTDSGSSNTKRKRLIPVNSAADSKGEANEKKLEDGDEDWRALSTGNKKRPLKLSVCFLDNWPADVLSNIVFKKCPIQELLCPHGLQEEDFLKLLRSVFPKLAADKAFDVYMTDRTRILQPLKLETLTPERIWRALRSTGAGKSSLYIRLKTAQLDLFQRNTSTDSPSTSAAVMTSDETRQHTSVVQCKQETTMHLEETEEDIGGGEEMNDRDDSWKPDVTEDMQASALKLIVQHKEGNTVLTYSSTSHGSSGKMMTKKTLESLQNQVMMFKHLVSVKSEAQSDNDIGDDKEKNDRDDERKPDVPEDEEHERKVQVSLPTESRCPRLSSPDDNGINSTAEVQSN</sequence>
<protein>
    <submittedName>
        <fullName evidence="2">Uncharacterized protein</fullName>
    </submittedName>
</protein>
<organism evidence="2 3">
    <name type="scientific">Channa striata</name>
    <name type="common">Snakehead murrel</name>
    <name type="synonym">Ophicephalus striatus</name>
    <dbReference type="NCBI Taxonomy" id="64152"/>
    <lineage>
        <taxon>Eukaryota</taxon>
        <taxon>Metazoa</taxon>
        <taxon>Chordata</taxon>
        <taxon>Craniata</taxon>
        <taxon>Vertebrata</taxon>
        <taxon>Euteleostomi</taxon>
        <taxon>Actinopterygii</taxon>
        <taxon>Neopterygii</taxon>
        <taxon>Teleostei</taxon>
        <taxon>Neoteleostei</taxon>
        <taxon>Acanthomorphata</taxon>
        <taxon>Anabantaria</taxon>
        <taxon>Anabantiformes</taxon>
        <taxon>Channoidei</taxon>
        <taxon>Channidae</taxon>
        <taxon>Channa</taxon>
    </lineage>
</organism>
<feature type="compositionally biased region" description="Acidic residues" evidence="1">
    <location>
        <begin position="362"/>
        <end position="375"/>
    </location>
</feature>
<dbReference type="Proteomes" id="UP001187415">
    <property type="component" value="Unassembled WGS sequence"/>
</dbReference>
<feature type="compositionally biased region" description="Polar residues" evidence="1">
    <location>
        <begin position="325"/>
        <end position="337"/>
    </location>
</feature>
<reference evidence="2" key="1">
    <citation type="submission" date="2023-07" db="EMBL/GenBank/DDBJ databases">
        <title>Chromosome-level Genome Assembly of Striped Snakehead (Channa striata).</title>
        <authorList>
            <person name="Liu H."/>
        </authorList>
    </citation>
    <scope>NUCLEOTIDE SEQUENCE</scope>
    <source>
        <strain evidence="2">Gz</strain>
        <tissue evidence="2">Muscle</tissue>
    </source>
</reference>
<keyword evidence="3" id="KW-1185">Reference proteome</keyword>
<feature type="region of interest" description="Disordered" evidence="1">
    <location>
        <begin position="361"/>
        <end position="382"/>
    </location>
</feature>